<dbReference type="EMBL" id="BMMH01000012">
    <property type="protein sequence ID" value="GGL30859.1"/>
    <property type="molecule type" value="Genomic_DNA"/>
</dbReference>
<sequence length="284" mass="28005">MPATSVRPAGYPASVAEVGESMTARPPKASGAQLRELAQLRRARAASGGCVPGPAVAPRGENGLSAPVVPAAGLRREILPVPAALAPLLPEGGLVKGTVVGYTGAGALLAGLLAAVTGPGGHAAAVGLPGLGLLAAAEMGARLDRIFVVADAGRDPVEVAAVLLDGMELVVLGLGGGTVAPARARVLAAKTRGKGATLIVTGGSWPAPDLSLEAKVSGYTGLGAGSGRIRSIGLDIEVRAESGVPQRGRLVARPLGGRVEWAAPDNAAAADGLAPERRERSVAS</sequence>
<gene>
    <name evidence="1" type="ORF">GCM10011588_51980</name>
</gene>
<accession>A0A917RUD9</accession>
<protein>
    <submittedName>
        <fullName evidence="1">Uncharacterized protein</fullName>
    </submittedName>
</protein>
<proteinExistence type="predicted"/>
<reference evidence="1" key="2">
    <citation type="submission" date="2020-09" db="EMBL/GenBank/DDBJ databases">
        <authorList>
            <person name="Sun Q."/>
            <person name="Zhou Y."/>
        </authorList>
    </citation>
    <scope>NUCLEOTIDE SEQUENCE</scope>
    <source>
        <strain evidence="1">CGMCC 4.3508</strain>
    </source>
</reference>
<organism evidence="1 2">
    <name type="scientific">Nocardia jinanensis</name>
    <dbReference type="NCBI Taxonomy" id="382504"/>
    <lineage>
        <taxon>Bacteria</taxon>
        <taxon>Bacillati</taxon>
        <taxon>Actinomycetota</taxon>
        <taxon>Actinomycetes</taxon>
        <taxon>Mycobacteriales</taxon>
        <taxon>Nocardiaceae</taxon>
        <taxon>Nocardia</taxon>
    </lineage>
</organism>
<dbReference type="AlphaFoldDB" id="A0A917RUD9"/>
<keyword evidence="2" id="KW-1185">Reference proteome</keyword>
<reference evidence="1" key="1">
    <citation type="journal article" date="2014" name="Int. J. Syst. Evol. Microbiol.">
        <title>Complete genome sequence of Corynebacterium casei LMG S-19264T (=DSM 44701T), isolated from a smear-ripened cheese.</title>
        <authorList>
            <consortium name="US DOE Joint Genome Institute (JGI-PGF)"/>
            <person name="Walter F."/>
            <person name="Albersmeier A."/>
            <person name="Kalinowski J."/>
            <person name="Ruckert C."/>
        </authorList>
    </citation>
    <scope>NUCLEOTIDE SEQUENCE</scope>
    <source>
        <strain evidence="1">CGMCC 4.3508</strain>
    </source>
</reference>
<name>A0A917RUD9_9NOCA</name>
<comment type="caution">
    <text evidence="1">The sequence shown here is derived from an EMBL/GenBank/DDBJ whole genome shotgun (WGS) entry which is preliminary data.</text>
</comment>
<evidence type="ECO:0000313" key="1">
    <source>
        <dbReference type="EMBL" id="GGL30859.1"/>
    </source>
</evidence>
<dbReference type="Proteomes" id="UP000638263">
    <property type="component" value="Unassembled WGS sequence"/>
</dbReference>
<evidence type="ECO:0000313" key="2">
    <source>
        <dbReference type="Proteomes" id="UP000638263"/>
    </source>
</evidence>